<comment type="similarity">
    <text evidence="1">Belongs to the TRAFAC class TrmE-Era-EngA-EngB-Septin-like GTPase superfamily. AIG1/Toc34/Toc159-like paraseptin GTPase family. IAN subfamily.</text>
</comment>
<dbReference type="Proteomes" id="UP001497497">
    <property type="component" value="Unassembled WGS sequence"/>
</dbReference>
<evidence type="ECO:0000256" key="3">
    <source>
        <dbReference type="ARBA" id="ARBA00023134"/>
    </source>
</evidence>
<feature type="domain" description="AIG1-type G" evidence="5">
    <location>
        <begin position="1"/>
        <end position="211"/>
    </location>
</feature>
<dbReference type="PROSITE" id="PS51720">
    <property type="entry name" value="G_AIG1"/>
    <property type="match status" value="1"/>
</dbReference>
<keyword evidence="2" id="KW-0547">Nucleotide-binding</keyword>
<keyword evidence="4" id="KW-0175">Coiled coil</keyword>
<dbReference type="Gene3D" id="3.40.50.300">
    <property type="entry name" value="P-loop containing nucleotide triphosphate hydrolases"/>
    <property type="match status" value="1"/>
</dbReference>
<dbReference type="AlphaFoldDB" id="A0AAV2HGF4"/>
<keyword evidence="3" id="KW-0342">GTP-binding</keyword>
<keyword evidence="7" id="KW-1185">Reference proteome</keyword>
<dbReference type="Pfam" id="PF04548">
    <property type="entry name" value="AIG1"/>
    <property type="match status" value="1"/>
</dbReference>
<dbReference type="InterPro" id="IPR027417">
    <property type="entry name" value="P-loop_NTPase"/>
</dbReference>
<dbReference type="GO" id="GO:0005525">
    <property type="term" value="F:GTP binding"/>
    <property type="evidence" value="ECO:0007669"/>
    <property type="project" value="UniProtKB-KW"/>
</dbReference>
<sequence length="300" mass="33631">MADLNIVFLGRTGHGKSATGNTLLGNDIFEECAGPNSTTRMIEKSVTLYNNTHIRVFDTPGPFETLYNSKSNYYDVAATCENINMLMRGCSETGVSAFFFVLSIMAKYTREEIQTISILENIFGPDVISKFGALIFTHGDNFVLNFSTWSEAQQGPIRELLDKFNGRVLLITNKPGLGRSNARVNMIDMAIQIRRNNGKNYNCSVDYARASRSRELLIFSANVDVIKDELRTKINKLNDAIEEHETLSKKDKTDLVLQINILKAEIIKSSKGTDELNLLIDQLDQLKIDINAKVRKCSIS</sequence>
<evidence type="ECO:0000256" key="1">
    <source>
        <dbReference type="ARBA" id="ARBA00008535"/>
    </source>
</evidence>
<comment type="caution">
    <text evidence="6">The sequence shown here is derived from an EMBL/GenBank/DDBJ whole genome shotgun (WGS) entry which is preliminary data.</text>
</comment>
<dbReference type="EMBL" id="CAXITT010000131">
    <property type="protein sequence ID" value="CAL1533017.1"/>
    <property type="molecule type" value="Genomic_DNA"/>
</dbReference>
<dbReference type="InterPro" id="IPR006703">
    <property type="entry name" value="G_AIG1"/>
</dbReference>
<dbReference type="PANTHER" id="PTHR10903">
    <property type="entry name" value="GTPASE, IMAP FAMILY MEMBER-RELATED"/>
    <property type="match status" value="1"/>
</dbReference>
<evidence type="ECO:0000313" key="6">
    <source>
        <dbReference type="EMBL" id="CAL1533017.1"/>
    </source>
</evidence>
<evidence type="ECO:0000313" key="7">
    <source>
        <dbReference type="Proteomes" id="UP001497497"/>
    </source>
</evidence>
<evidence type="ECO:0000259" key="5">
    <source>
        <dbReference type="PROSITE" id="PS51720"/>
    </source>
</evidence>
<evidence type="ECO:0000256" key="4">
    <source>
        <dbReference type="SAM" id="Coils"/>
    </source>
</evidence>
<protein>
    <recommendedName>
        <fullName evidence="5">AIG1-type G domain-containing protein</fullName>
    </recommendedName>
</protein>
<dbReference type="SUPFAM" id="SSF52540">
    <property type="entry name" value="P-loop containing nucleoside triphosphate hydrolases"/>
    <property type="match status" value="1"/>
</dbReference>
<accession>A0AAV2HGF4</accession>
<feature type="coiled-coil region" evidence="4">
    <location>
        <begin position="223"/>
        <end position="250"/>
    </location>
</feature>
<proteinExistence type="inferred from homology"/>
<dbReference type="PANTHER" id="PTHR10903:SF184">
    <property type="entry name" value="GTP-BINDING PROTEIN A"/>
    <property type="match status" value="1"/>
</dbReference>
<organism evidence="6 7">
    <name type="scientific">Lymnaea stagnalis</name>
    <name type="common">Great pond snail</name>
    <name type="synonym">Helix stagnalis</name>
    <dbReference type="NCBI Taxonomy" id="6523"/>
    <lineage>
        <taxon>Eukaryota</taxon>
        <taxon>Metazoa</taxon>
        <taxon>Spiralia</taxon>
        <taxon>Lophotrochozoa</taxon>
        <taxon>Mollusca</taxon>
        <taxon>Gastropoda</taxon>
        <taxon>Heterobranchia</taxon>
        <taxon>Euthyneura</taxon>
        <taxon>Panpulmonata</taxon>
        <taxon>Hygrophila</taxon>
        <taxon>Lymnaeoidea</taxon>
        <taxon>Lymnaeidae</taxon>
        <taxon>Lymnaea</taxon>
    </lineage>
</organism>
<dbReference type="InterPro" id="IPR045058">
    <property type="entry name" value="GIMA/IAN/Toc"/>
</dbReference>
<evidence type="ECO:0000256" key="2">
    <source>
        <dbReference type="ARBA" id="ARBA00022741"/>
    </source>
</evidence>
<reference evidence="6 7" key="1">
    <citation type="submission" date="2024-04" db="EMBL/GenBank/DDBJ databases">
        <authorList>
            <consortium name="Genoscope - CEA"/>
            <person name="William W."/>
        </authorList>
    </citation>
    <scope>NUCLEOTIDE SEQUENCE [LARGE SCALE GENOMIC DNA]</scope>
</reference>
<name>A0AAV2HGF4_LYMST</name>
<gene>
    <name evidence="6" type="ORF">GSLYS_00007035001</name>
</gene>